<dbReference type="Pfam" id="PF13545">
    <property type="entry name" value="HTH_Crp_2"/>
    <property type="match status" value="1"/>
</dbReference>
<dbReference type="EMBL" id="JABWCV010000010">
    <property type="protein sequence ID" value="NVF14604.1"/>
    <property type="molecule type" value="Genomic_DNA"/>
</dbReference>
<gene>
    <name evidence="2" type="ORF">HUO07_10535</name>
</gene>
<dbReference type="InterPro" id="IPR036388">
    <property type="entry name" value="WH-like_DNA-bd_sf"/>
</dbReference>
<dbReference type="SUPFAM" id="SSF46785">
    <property type="entry name" value="Winged helix' DNA-binding domain"/>
    <property type="match status" value="1"/>
</dbReference>
<reference evidence="2 3" key="1">
    <citation type="submission" date="2020-06" db="EMBL/GenBank/DDBJ databases">
        <title>Halomonas sp. QX-1 draft genome sequence.</title>
        <authorList>
            <person name="Qiu X."/>
        </authorList>
    </citation>
    <scope>NUCLEOTIDE SEQUENCE [LARGE SCALE GENOMIC DNA]</scope>
    <source>
        <strain evidence="2 3">QX-1</strain>
    </source>
</reference>
<proteinExistence type="predicted"/>
<dbReference type="Proteomes" id="UP000589984">
    <property type="component" value="Unassembled WGS sequence"/>
</dbReference>
<feature type="domain" description="HTH crp-type" evidence="1">
    <location>
        <begin position="43"/>
        <end position="116"/>
    </location>
</feature>
<organism evidence="2 3">
    <name type="scientific">Vreelandella maris</name>
    <dbReference type="NCBI Taxonomy" id="2729617"/>
    <lineage>
        <taxon>Bacteria</taxon>
        <taxon>Pseudomonadati</taxon>
        <taxon>Pseudomonadota</taxon>
        <taxon>Gammaproteobacteria</taxon>
        <taxon>Oceanospirillales</taxon>
        <taxon>Halomonadaceae</taxon>
        <taxon>Vreelandella</taxon>
    </lineage>
</organism>
<dbReference type="PRINTS" id="PR00034">
    <property type="entry name" value="HTHCRP"/>
</dbReference>
<evidence type="ECO:0000313" key="3">
    <source>
        <dbReference type="Proteomes" id="UP000589984"/>
    </source>
</evidence>
<accession>A0A7Y6RDM5</accession>
<dbReference type="PROSITE" id="PS51063">
    <property type="entry name" value="HTH_CRP_2"/>
    <property type="match status" value="1"/>
</dbReference>
<name>A0A7Y6RDM5_9GAMM</name>
<dbReference type="InterPro" id="IPR036390">
    <property type="entry name" value="WH_DNA-bd_sf"/>
</dbReference>
<dbReference type="GO" id="GO:0003677">
    <property type="term" value="F:DNA binding"/>
    <property type="evidence" value="ECO:0007669"/>
    <property type="project" value="InterPro"/>
</dbReference>
<protein>
    <submittedName>
        <fullName evidence="2">Helix-turn-helix domain-containing protein</fullName>
    </submittedName>
</protein>
<evidence type="ECO:0000313" key="2">
    <source>
        <dbReference type="EMBL" id="NVF14604.1"/>
    </source>
</evidence>
<comment type="caution">
    <text evidence="2">The sequence shown here is derived from an EMBL/GenBank/DDBJ whole genome shotgun (WGS) entry which is preliminary data.</text>
</comment>
<dbReference type="InterPro" id="IPR012318">
    <property type="entry name" value="HTH_CRP"/>
</dbReference>
<sequence>MYQIPFSNIEELPVSHSSHIQLLRCLSRAICFEHSHMWQMISQPSDVRLACFFITISCKFSAQGYSPYCFKLAMSRKEIADYLCMANETLSRLVSCFQQRGILSAHGHEYCLLNPTELADIAERNK</sequence>
<keyword evidence="3" id="KW-1185">Reference proteome</keyword>
<dbReference type="Gene3D" id="1.10.10.10">
    <property type="entry name" value="Winged helix-like DNA-binding domain superfamily/Winged helix DNA-binding domain"/>
    <property type="match status" value="1"/>
</dbReference>
<dbReference type="GO" id="GO:0006355">
    <property type="term" value="P:regulation of DNA-templated transcription"/>
    <property type="evidence" value="ECO:0007669"/>
    <property type="project" value="InterPro"/>
</dbReference>
<dbReference type="AlphaFoldDB" id="A0A7Y6RDM5"/>
<evidence type="ECO:0000259" key="1">
    <source>
        <dbReference type="PROSITE" id="PS51063"/>
    </source>
</evidence>
<dbReference type="SMART" id="SM00419">
    <property type="entry name" value="HTH_CRP"/>
    <property type="match status" value="1"/>
</dbReference>